<name>A0ABP3WGB6_9GAMM</name>
<comment type="caution">
    <text evidence="1">The sequence shown here is derived from an EMBL/GenBank/DDBJ whole genome shotgun (WGS) entry which is preliminary data.</text>
</comment>
<reference evidence="2" key="1">
    <citation type="journal article" date="2019" name="Int. J. Syst. Evol. Microbiol.">
        <title>The Global Catalogue of Microorganisms (GCM) 10K type strain sequencing project: providing services to taxonomists for standard genome sequencing and annotation.</title>
        <authorList>
            <consortium name="The Broad Institute Genomics Platform"/>
            <consortium name="The Broad Institute Genome Sequencing Center for Infectious Disease"/>
            <person name="Wu L."/>
            <person name="Ma J."/>
        </authorList>
    </citation>
    <scope>NUCLEOTIDE SEQUENCE [LARGE SCALE GENOMIC DNA]</scope>
    <source>
        <strain evidence="2">JCM 15608</strain>
    </source>
</reference>
<organism evidence="1 2">
    <name type="scientific">Colwellia asteriadis</name>
    <dbReference type="NCBI Taxonomy" id="517723"/>
    <lineage>
        <taxon>Bacteria</taxon>
        <taxon>Pseudomonadati</taxon>
        <taxon>Pseudomonadota</taxon>
        <taxon>Gammaproteobacteria</taxon>
        <taxon>Alteromonadales</taxon>
        <taxon>Colwelliaceae</taxon>
        <taxon>Colwellia</taxon>
    </lineage>
</organism>
<sequence length="86" mass="10287">MLIDNSTLQHKLSNMYRQNYTWLRKKTLCEHNSADIAQDTFVRELTSKNTLNNVREARAYLTNLNLVKEIFNKLKYQQKLFYESLA</sequence>
<accession>A0ABP3WGB6</accession>
<dbReference type="Proteomes" id="UP001500021">
    <property type="component" value="Unassembled WGS sequence"/>
</dbReference>
<dbReference type="InterPro" id="IPR013325">
    <property type="entry name" value="RNA_pol_sigma_r2"/>
</dbReference>
<proteinExistence type="predicted"/>
<protein>
    <submittedName>
        <fullName evidence="1">Uncharacterized protein</fullName>
    </submittedName>
</protein>
<dbReference type="EMBL" id="BAAAFA010000006">
    <property type="protein sequence ID" value="GAA0817570.1"/>
    <property type="molecule type" value="Genomic_DNA"/>
</dbReference>
<gene>
    <name evidence="1" type="ORF">GCM10009111_18980</name>
</gene>
<evidence type="ECO:0000313" key="1">
    <source>
        <dbReference type="EMBL" id="GAA0817570.1"/>
    </source>
</evidence>
<keyword evidence="2" id="KW-1185">Reference proteome</keyword>
<evidence type="ECO:0000313" key="2">
    <source>
        <dbReference type="Proteomes" id="UP001500021"/>
    </source>
</evidence>
<dbReference type="SUPFAM" id="SSF88946">
    <property type="entry name" value="Sigma2 domain of RNA polymerase sigma factors"/>
    <property type="match status" value="1"/>
</dbReference>